<dbReference type="InterPro" id="IPR024980">
    <property type="entry name" value="DUF3886"/>
</dbReference>
<sequence>MMAKKKAQQQLAARIQDKPATLKDLLNDETLSKLKAQASELKREEEKRKEEERIQAEEVKRAERKKLENDFEYLLNKSEMDWHKYK</sequence>
<evidence type="ECO:0000256" key="1">
    <source>
        <dbReference type="SAM" id="Coils"/>
    </source>
</evidence>
<evidence type="ECO:0000313" key="3">
    <source>
        <dbReference type="Proteomes" id="UP001500340"/>
    </source>
</evidence>
<evidence type="ECO:0000313" key="2">
    <source>
        <dbReference type="EMBL" id="GAA0411118.1"/>
    </source>
</evidence>
<organism evidence="2 3">
    <name type="scientific">Paenibacillus motobuensis</name>
    <dbReference type="NCBI Taxonomy" id="295324"/>
    <lineage>
        <taxon>Bacteria</taxon>
        <taxon>Bacillati</taxon>
        <taxon>Bacillota</taxon>
        <taxon>Bacilli</taxon>
        <taxon>Bacillales</taxon>
        <taxon>Paenibacillaceae</taxon>
        <taxon>Paenibacillus</taxon>
    </lineage>
</organism>
<keyword evidence="3" id="KW-1185">Reference proteome</keyword>
<proteinExistence type="predicted"/>
<keyword evidence="1" id="KW-0175">Coiled coil</keyword>
<dbReference type="Pfam" id="PF13025">
    <property type="entry name" value="DUF3886"/>
    <property type="match status" value="1"/>
</dbReference>
<dbReference type="EMBL" id="BAAACX010000027">
    <property type="protein sequence ID" value="GAA0411118.1"/>
    <property type="molecule type" value="Genomic_DNA"/>
</dbReference>
<feature type="coiled-coil region" evidence="1">
    <location>
        <begin position="27"/>
        <end position="62"/>
    </location>
</feature>
<dbReference type="Proteomes" id="UP001500340">
    <property type="component" value="Unassembled WGS sequence"/>
</dbReference>
<accession>A0ABP3IMX4</accession>
<comment type="caution">
    <text evidence="2">The sequence shown here is derived from an EMBL/GenBank/DDBJ whole genome shotgun (WGS) entry which is preliminary data.</text>
</comment>
<gene>
    <name evidence="2" type="ORF">GCM10008933_46630</name>
</gene>
<protein>
    <recommendedName>
        <fullName evidence="4">DUF3886 domain-containing protein</fullName>
    </recommendedName>
</protein>
<reference evidence="3" key="1">
    <citation type="journal article" date="2019" name="Int. J. Syst. Evol. Microbiol.">
        <title>The Global Catalogue of Microorganisms (GCM) 10K type strain sequencing project: providing services to taxonomists for standard genome sequencing and annotation.</title>
        <authorList>
            <consortium name="The Broad Institute Genomics Platform"/>
            <consortium name="The Broad Institute Genome Sequencing Center for Infectious Disease"/>
            <person name="Wu L."/>
            <person name="Ma J."/>
        </authorList>
    </citation>
    <scope>NUCLEOTIDE SEQUENCE [LARGE SCALE GENOMIC DNA]</scope>
    <source>
        <strain evidence="3">JCM 12774</strain>
    </source>
</reference>
<evidence type="ECO:0008006" key="4">
    <source>
        <dbReference type="Google" id="ProtNLM"/>
    </source>
</evidence>
<name>A0ABP3IMX4_9BACL</name>